<dbReference type="AlphaFoldDB" id="H1Q2R0"/>
<evidence type="ECO:0000313" key="2">
    <source>
        <dbReference type="Proteomes" id="UP000016023"/>
    </source>
</evidence>
<dbReference type="Proteomes" id="UP000016023">
    <property type="component" value="Unassembled WGS sequence"/>
</dbReference>
<gene>
    <name evidence="1" type="ORF">HMPREF9140_01198</name>
</gene>
<dbReference type="HOGENOM" id="CLU_3255827_0_0_10"/>
<dbReference type="EMBL" id="AGWK01000035">
    <property type="protein sequence ID" value="EHO70164.1"/>
    <property type="molecule type" value="Genomic_DNA"/>
</dbReference>
<protein>
    <submittedName>
        <fullName evidence="1">Uncharacterized protein</fullName>
    </submittedName>
</protein>
<evidence type="ECO:0000313" key="1">
    <source>
        <dbReference type="EMBL" id="EHO70164.1"/>
    </source>
</evidence>
<proteinExistence type="predicted"/>
<name>H1Q2R0_9BACT</name>
<sequence length="42" mass="5033">MNTLRQGCTTLFTEGVLHPSLKVYYTLIQWYYTRFVNPQIVH</sequence>
<keyword evidence="2" id="KW-1185">Reference proteome</keyword>
<accession>H1Q2R0</accession>
<reference evidence="1 2" key="1">
    <citation type="submission" date="2011-12" db="EMBL/GenBank/DDBJ databases">
        <title>The Genome Sequence of Prevotella micans F0438.</title>
        <authorList>
            <consortium name="The Broad Institute Genome Sequencing Platform"/>
            <person name="Earl A."/>
            <person name="Ward D."/>
            <person name="Feldgarden M."/>
            <person name="Gevers D."/>
            <person name="Izard J."/>
            <person name="Baranova O.V."/>
            <person name="Blanton J.M."/>
            <person name="Wade W.G."/>
            <person name="Dewhirst F.E."/>
            <person name="Young S.K."/>
            <person name="Zeng Q."/>
            <person name="Gargeya S."/>
            <person name="Fitzgerald M."/>
            <person name="Haas B."/>
            <person name="Abouelleil A."/>
            <person name="Alvarado L."/>
            <person name="Arachchi H.M."/>
            <person name="Berlin A."/>
            <person name="Chapman S.B."/>
            <person name="Gearin G."/>
            <person name="Goldberg J."/>
            <person name="Griggs A."/>
            <person name="Gujja S."/>
            <person name="Hansen M."/>
            <person name="Heiman D."/>
            <person name="Howarth C."/>
            <person name="Larimer J."/>
            <person name="Lui A."/>
            <person name="MacDonald P.J.P."/>
            <person name="McCowen C."/>
            <person name="Montmayeur A."/>
            <person name="Murphy C."/>
            <person name="Neiman D."/>
            <person name="Pearson M."/>
            <person name="Priest M."/>
            <person name="Roberts A."/>
            <person name="Saif S."/>
            <person name="Shea T."/>
            <person name="Sisk P."/>
            <person name="Stolte C."/>
            <person name="Sykes S."/>
            <person name="Wortman J."/>
            <person name="Nusbaum C."/>
            <person name="Birren B."/>
        </authorList>
    </citation>
    <scope>NUCLEOTIDE SEQUENCE [LARGE SCALE GENOMIC DNA]</scope>
    <source>
        <strain evidence="1 2">F0438</strain>
    </source>
</reference>
<comment type="caution">
    <text evidence="1">The sequence shown here is derived from an EMBL/GenBank/DDBJ whole genome shotgun (WGS) entry which is preliminary data.</text>
</comment>
<organism evidence="1 2">
    <name type="scientific">Prevotella micans F0438</name>
    <dbReference type="NCBI Taxonomy" id="883158"/>
    <lineage>
        <taxon>Bacteria</taxon>
        <taxon>Pseudomonadati</taxon>
        <taxon>Bacteroidota</taxon>
        <taxon>Bacteroidia</taxon>
        <taxon>Bacteroidales</taxon>
        <taxon>Prevotellaceae</taxon>
        <taxon>Prevotella</taxon>
    </lineage>
</organism>
<dbReference type="STRING" id="883158.HMPREF9140_01198"/>